<proteinExistence type="inferred from homology"/>
<dbReference type="PANTHER" id="PTHR46300">
    <property type="entry name" value="P450, PUTATIVE (EUROFUNG)-RELATED-RELATED"/>
    <property type="match status" value="1"/>
</dbReference>
<dbReference type="GO" id="GO:0016705">
    <property type="term" value="F:oxidoreductase activity, acting on paired donors, with incorporation or reduction of molecular oxygen"/>
    <property type="evidence" value="ECO:0007669"/>
    <property type="project" value="InterPro"/>
</dbReference>
<dbReference type="InterPro" id="IPR002401">
    <property type="entry name" value="Cyt_P450_E_grp-I"/>
</dbReference>
<evidence type="ECO:0000256" key="10">
    <source>
        <dbReference type="RuleBase" id="RU000461"/>
    </source>
</evidence>
<dbReference type="SUPFAM" id="SSF48264">
    <property type="entry name" value="Cytochrome P450"/>
    <property type="match status" value="1"/>
</dbReference>
<dbReference type="InterPro" id="IPR050364">
    <property type="entry name" value="Cytochrome_P450_fung"/>
</dbReference>
<evidence type="ECO:0000256" key="7">
    <source>
        <dbReference type="ARBA" id="ARBA00023004"/>
    </source>
</evidence>
<dbReference type="Pfam" id="PF00067">
    <property type="entry name" value="p450"/>
    <property type="match status" value="1"/>
</dbReference>
<dbReference type="EMBL" id="KN817518">
    <property type="protein sequence ID" value="KJA29694.1"/>
    <property type="molecule type" value="Genomic_DNA"/>
</dbReference>
<evidence type="ECO:0000256" key="8">
    <source>
        <dbReference type="ARBA" id="ARBA00023033"/>
    </source>
</evidence>
<keyword evidence="5 9" id="KW-0479">Metal-binding</keyword>
<dbReference type="Proteomes" id="UP000054270">
    <property type="component" value="Unassembled WGS sequence"/>
</dbReference>
<keyword evidence="7 9" id="KW-0408">Iron</keyword>
<organism evidence="11 12">
    <name type="scientific">Hypholoma sublateritium (strain FD-334 SS-4)</name>
    <dbReference type="NCBI Taxonomy" id="945553"/>
    <lineage>
        <taxon>Eukaryota</taxon>
        <taxon>Fungi</taxon>
        <taxon>Dikarya</taxon>
        <taxon>Basidiomycota</taxon>
        <taxon>Agaricomycotina</taxon>
        <taxon>Agaricomycetes</taxon>
        <taxon>Agaricomycetidae</taxon>
        <taxon>Agaricales</taxon>
        <taxon>Agaricineae</taxon>
        <taxon>Strophariaceae</taxon>
        <taxon>Hypholoma</taxon>
    </lineage>
</organism>
<evidence type="ECO:0000256" key="2">
    <source>
        <dbReference type="ARBA" id="ARBA00005179"/>
    </source>
</evidence>
<dbReference type="GO" id="GO:0005506">
    <property type="term" value="F:iron ion binding"/>
    <property type="evidence" value="ECO:0007669"/>
    <property type="project" value="InterPro"/>
</dbReference>
<dbReference type="OMA" id="ATIWGRM"/>
<dbReference type="InterPro" id="IPR017972">
    <property type="entry name" value="Cyt_P450_CS"/>
</dbReference>
<dbReference type="STRING" id="945553.A0A0D2PG27"/>
<dbReference type="OrthoDB" id="2789670at2759"/>
<evidence type="ECO:0000313" key="11">
    <source>
        <dbReference type="EMBL" id="KJA29694.1"/>
    </source>
</evidence>
<name>A0A0D2PG27_HYPSF</name>
<keyword evidence="4 9" id="KW-0349">Heme</keyword>
<evidence type="ECO:0000313" key="12">
    <source>
        <dbReference type="Proteomes" id="UP000054270"/>
    </source>
</evidence>
<keyword evidence="8 10" id="KW-0503">Monooxygenase</keyword>
<dbReference type="GO" id="GO:0020037">
    <property type="term" value="F:heme binding"/>
    <property type="evidence" value="ECO:0007669"/>
    <property type="project" value="InterPro"/>
</dbReference>
<accession>A0A0D2PG27</accession>
<comment type="similarity">
    <text evidence="3 10">Belongs to the cytochrome P450 family.</text>
</comment>
<feature type="binding site" description="axial binding residue" evidence="9">
    <location>
        <position position="429"/>
    </location>
    <ligand>
        <name>heme</name>
        <dbReference type="ChEBI" id="CHEBI:30413"/>
    </ligand>
    <ligandPart>
        <name>Fe</name>
        <dbReference type="ChEBI" id="CHEBI:18248"/>
    </ligandPart>
</feature>
<evidence type="ECO:0000256" key="4">
    <source>
        <dbReference type="ARBA" id="ARBA00022617"/>
    </source>
</evidence>
<dbReference type="Gene3D" id="1.10.630.10">
    <property type="entry name" value="Cytochrome P450"/>
    <property type="match status" value="1"/>
</dbReference>
<evidence type="ECO:0000256" key="1">
    <source>
        <dbReference type="ARBA" id="ARBA00001971"/>
    </source>
</evidence>
<protein>
    <recommendedName>
        <fullName evidence="13">Cytochrome P450</fullName>
    </recommendedName>
</protein>
<evidence type="ECO:0000256" key="9">
    <source>
        <dbReference type="PIRSR" id="PIRSR602401-1"/>
    </source>
</evidence>
<dbReference type="InterPro" id="IPR036396">
    <property type="entry name" value="Cyt_P450_sf"/>
</dbReference>
<keyword evidence="12" id="KW-1185">Reference proteome</keyword>
<comment type="pathway">
    <text evidence="2">Secondary metabolite biosynthesis.</text>
</comment>
<dbReference type="AlphaFoldDB" id="A0A0D2PG27"/>
<comment type="cofactor">
    <cofactor evidence="1 9">
        <name>heme</name>
        <dbReference type="ChEBI" id="CHEBI:30413"/>
    </cofactor>
</comment>
<dbReference type="CDD" id="cd11065">
    <property type="entry name" value="CYP64-like"/>
    <property type="match status" value="1"/>
</dbReference>
<dbReference type="InterPro" id="IPR001128">
    <property type="entry name" value="Cyt_P450"/>
</dbReference>
<gene>
    <name evidence="11" type="ORF">HYPSUDRAFT_125785</name>
</gene>
<keyword evidence="6 10" id="KW-0560">Oxidoreductase</keyword>
<sequence length="502" mass="56404">MYRRQKLRPRAFKNLPLPPGPKGLPLIGNLGDIPSSFEWLTYHRWCKEFDTDILHLSVAGTSFIILDTSEVTMDLFDKRSAIYSGKPRMPMVNELMGFDWNFSLMDYGMPTHHRRLMHQSFNNVAARQFRPYSLRSVRRLLRKILDAPDSDIMTALRRMAGETIMEITYGINSPSASEKYIDAAEEALGEMLQAGVPGAYMVDSWPFLKFIPEWVPGAAFQRKARECRKLTKKVLEAPFAEVMKQMAKGITSPCFTTMSLEKINQDLVADNICTEINIKSVAGTMYSAGTDTVICLSLISNCVLGLLSNPAALKEAQDQLDSVVKPGHLPDFEDEDSLPFITAIIKEGLRWNSIIPSVIHMLKSDDEYRGLYIPGGSIVIANTWAMLHNEEYYPDPFSFNPGRFIKDGKLDKAVRDPGHAIWGFGRRICPGRHMAFDQAWVAVASLIAVFDINKPVDASGNTIEPRYEYTAGLISKPKPFKASLTPRSKNTENLIRASNSHE</sequence>
<dbReference type="PRINTS" id="PR00463">
    <property type="entry name" value="EP450I"/>
</dbReference>
<dbReference type="GO" id="GO:0004497">
    <property type="term" value="F:monooxygenase activity"/>
    <property type="evidence" value="ECO:0007669"/>
    <property type="project" value="UniProtKB-KW"/>
</dbReference>
<evidence type="ECO:0008006" key="13">
    <source>
        <dbReference type="Google" id="ProtNLM"/>
    </source>
</evidence>
<dbReference type="PROSITE" id="PS00086">
    <property type="entry name" value="CYTOCHROME_P450"/>
    <property type="match status" value="1"/>
</dbReference>
<evidence type="ECO:0000256" key="6">
    <source>
        <dbReference type="ARBA" id="ARBA00023002"/>
    </source>
</evidence>
<reference evidence="12" key="1">
    <citation type="submission" date="2014-04" db="EMBL/GenBank/DDBJ databases">
        <title>Evolutionary Origins and Diversification of the Mycorrhizal Mutualists.</title>
        <authorList>
            <consortium name="DOE Joint Genome Institute"/>
            <consortium name="Mycorrhizal Genomics Consortium"/>
            <person name="Kohler A."/>
            <person name="Kuo A."/>
            <person name="Nagy L.G."/>
            <person name="Floudas D."/>
            <person name="Copeland A."/>
            <person name="Barry K.W."/>
            <person name="Cichocki N."/>
            <person name="Veneault-Fourrey C."/>
            <person name="LaButti K."/>
            <person name="Lindquist E.A."/>
            <person name="Lipzen A."/>
            <person name="Lundell T."/>
            <person name="Morin E."/>
            <person name="Murat C."/>
            <person name="Riley R."/>
            <person name="Ohm R."/>
            <person name="Sun H."/>
            <person name="Tunlid A."/>
            <person name="Henrissat B."/>
            <person name="Grigoriev I.V."/>
            <person name="Hibbett D.S."/>
            <person name="Martin F."/>
        </authorList>
    </citation>
    <scope>NUCLEOTIDE SEQUENCE [LARGE SCALE GENOMIC DNA]</scope>
    <source>
        <strain evidence="12">FD-334 SS-4</strain>
    </source>
</reference>
<evidence type="ECO:0000256" key="3">
    <source>
        <dbReference type="ARBA" id="ARBA00010617"/>
    </source>
</evidence>
<dbReference type="PANTHER" id="PTHR46300:SF7">
    <property type="entry name" value="P450, PUTATIVE (EUROFUNG)-RELATED"/>
    <property type="match status" value="1"/>
</dbReference>
<evidence type="ECO:0000256" key="5">
    <source>
        <dbReference type="ARBA" id="ARBA00022723"/>
    </source>
</evidence>